<feature type="domain" description="Flagella basal body P-ring formation protein FlgA SAF" evidence="2">
    <location>
        <begin position="155"/>
        <end position="233"/>
    </location>
</feature>
<feature type="signal peptide" evidence="1">
    <location>
        <begin position="1"/>
        <end position="18"/>
    </location>
</feature>
<dbReference type="Gene3D" id="2.30.30.760">
    <property type="match status" value="1"/>
</dbReference>
<dbReference type="AlphaFoldDB" id="A0A2S7BWK4"/>
<accession>A0A2S7BWK4</accession>
<evidence type="ECO:0000256" key="1">
    <source>
        <dbReference type="SAM" id="SignalP"/>
    </source>
</evidence>
<dbReference type="EMBL" id="MDEE01000064">
    <property type="protein sequence ID" value="PPU49959.1"/>
    <property type="molecule type" value="Genomic_DNA"/>
</dbReference>
<keyword evidence="1" id="KW-0732">Signal</keyword>
<sequence length="235" mass="24695">MIRTCALLLMVSCASAQATTIAPDRLVATARASLDALSSALPGELTITAAALPSSQLDVEADASRVTLQATPIDGSWPRKRIGVPVRVLVDGVPTQTSMVWFTVQWWLERSTYTRAFADGTPSAQLLIVNKRVDVAGILAIGEALGQVTLPASGRLKHAVRAGHLVKPDDFTAAPTIARRDPVTLRVRSGAVELRLPALATADGQLGEAIAVLPKGARTPVLARVVANGEVSIEQ</sequence>
<name>A0A2S7BWK4_9XANT</name>
<dbReference type="InterPro" id="IPR017585">
    <property type="entry name" value="SAF_FlgA"/>
</dbReference>
<proteinExistence type="predicted"/>
<protein>
    <submittedName>
        <fullName evidence="3">Flagellar biosynthesis protein FlgA</fullName>
    </submittedName>
</protein>
<organism evidence="3 4">
    <name type="scientific">Xanthomonas dyei</name>
    <dbReference type="NCBI Taxonomy" id="743699"/>
    <lineage>
        <taxon>Bacteria</taxon>
        <taxon>Pseudomonadati</taxon>
        <taxon>Pseudomonadota</taxon>
        <taxon>Gammaproteobacteria</taxon>
        <taxon>Lysobacterales</taxon>
        <taxon>Lysobacteraceae</taxon>
        <taxon>Xanthomonas</taxon>
    </lineage>
</organism>
<evidence type="ECO:0000259" key="2">
    <source>
        <dbReference type="Pfam" id="PF13144"/>
    </source>
</evidence>
<keyword evidence="3" id="KW-0969">Cilium</keyword>
<keyword evidence="3" id="KW-0966">Cell projection</keyword>
<evidence type="ECO:0000313" key="3">
    <source>
        <dbReference type="EMBL" id="PPU49959.1"/>
    </source>
</evidence>
<feature type="chain" id="PRO_5015524725" evidence="1">
    <location>
        <begin position="19"/>
        <end position="235"/>
    </location>
</feature>
<reference evidence="3 4" key="1">
    <citation type="submission" date="2016-08" db="EMBL/GenBank/DDBJ databases">
        <authorList>
            <person name="Seilhamer J.J."/>
        </authorList>
    </citation>
    <scope>NUCLEOTIDE SEQUENCE [LARGE SCALE GENOMIC DNA]</scope>
    <source>
        <strain evidence="3 4">CFBP7245</strain>
    </source>
</reference>
<keyword evidence="3" id="KW-0282">Flagellum</keyword>
<dbReference type="Pfam" id="PF13144">
    <property type="entry name" value="ChapFlgA"/>
    <property type="match status" value="1"/>
</dbReference>
<comment type="caution">
    <text evidence="3">The sequence shown here is derived from an EMBL/GenBank/DDBJ whole genome shotgun (WGS) entry which is preliminary data.</text>
</comment>
<dbReference type="Proteomes" id="UP000238908">
    <property type="component" value="Unassembled WGS sequence"/>
</dbReference>
<evidence type="ECO:0000313" key="4">
    <source>
        <dbReference type="Proteomes" id="UP000238908"/>
    </source>
</evidence>
<gene>
    <name evidence="3" type="ORF">XdyCFBP7245_22085</name>
</gene>